<organism evidence="1 2">
    <name type="scientific">Phtheirospermum japonicum</name>
    <dbReference type="NCBI Taxonomy" id="374723"/>
    <lineage>
        <taxon>Eukaryota</taxon>
        <taxon>Viridiplantae</taxon>
        <taxon>Streptophyta</taxon>
        <taxon>Embryophyta</taxon>
        <taxon>Tracheophyta</taxon>
        <taxon>Spermatophyta</taxon>
        <taxon>Magnoliopsida</taxon>
        <taxon>eudicotyledons</taxon>
        <taxon>Gunneridae</taxon>
        <taxon>Pentapetalae</taxon>
        <taxon>asterids</taxon>
        <taxon>lamiids</taxon>
        <taxon>Lamiales</taxon>
        <taxon>Orobanchaceae</taxon>
        <taxon>Orobanchaceae incertae sedis</taxon>
        <taxon>Phtheirospermum</taxon>
    </lineage>
</organism>
<name>A0A830C1I8_9LAMI</name>
<protein>
    <submittedName>
        <fullName evidence="1">Uncharacterized protein</fullName>
    </submittedName>
</protein>
<dbReference type="PANTHER" id="PTHR37705">
    <property type="entry name" value="BNAA08G11710D PROTEIN"/>
    <property type="match status" value="1"/>
</dbReference>
<gene>
    <name evidence="1" type="ORF">PHJA_001589100</name>
</gene>
<comment type="caution">
    <text evidence="1">The sequence shown here is derived from an EMBL/GenBank/DDBJ whole genome shotgun (WGS) entry which is preliminary data.</text>
</comment>
<dbReference type="AlphaFoldDB" id="A0A830C1I8"/>
<reference evidence="1" key="1">
    <citation type="submission" date="2020-07" db="EMBL/GenBank/DDBJ databases">
        <title>Ethylene signaling mediates host invasion by parasitic plants.</title>
        <authorList>
            <person name="Yoshida S."/>
        </authorList>
    </citation>
    <scope>NUCLEOTIDE SEQUENCE</scope>
    <source>
        <strain evidence="1">Okayama</strain>
    </source>
</reference>
<dbReference type="OrthoDB" id="1741118at2759"/>
<sequence>MVIHRLEMCLGLMKRATAFGMDFVEAVGCFIKQTNSALSSTNPNYPVSIPYIGILP</sequence>
<keyword evidence="2" id="KW-1185">Reference proteome</keyword>
<accession>A0A830C1I8</accession>
<dbReference type="PANTHER" id="PTHR37705:SF1">
    <property type="entry name" value="TRANSMEMBRANE PROTEIN"/>
    <property type="match status" value="1"/>
</dbReference>
<proteinExistence type="predicted"/>
<evidence type="ECO:0000313" key="2">
    <source>
        <dbReference type="Proteomes" id="UP000653305"/>
    </source>
</evidence>
<dbReference type="Proteomes" id="UP000653305">
    <property type="component" value="Unassembled WGS sequence"/>
</dbReference>
<dbReference type="EMBL" id="BMAC01000350">
    <property type="protein sequence ID" value="GFP94447.1"/>
    <property type="molecule type" value="Genomic_DNA"/>
</dbReference>
<evidence type="ECO:0000313" key="1">
    <source>
        <dbReference type="EMBL" id="GFP94447.1"/>
    </source>
</evidence>